<proteinExistence type="predicted"/>
<organism evidence="2 3">
    <name type="scientific">Acanthoscelides obtectus</name>
    <name type="common">Bean weevil</name>
    <name type="synonym">Bruchus obtectus</name>
    <dbReference type="NCBI Taxonomy" id="200917"/>
    <lineage>
        <taxon>Eukaryota</taxon>
        <taxon>Metazoa</taxon>
        <taxon>Ecdysozoa</taxon>
        <taxon>Arthropoda</taxon>
        <taxon>Hexapoda</taxon>
        <taxon>Insecta</taxon>
        <taxon>Pterygota</taxon>
        <taxon>Neoptera</taxon>
        <taxon>Endopterygota</taxon>
        <taxon>Coleoptera</taxon>
        <taxon>Polyphaga</taxon>
        <taxon>Cucujiformia</taxon>
        <taxon>Chrysomeloidea</taxon>
        <taxon>Chrysomelidae</taxon>
        <taxon>Bruchinae</taxon>
        <taxon>Bruchini</taxon>
        <taxon>Acanthoscelides</taxon>
    </lineage>
</organism>
<feature type="coiled-coil region" evidence="1">
    <location>
        <begin position="99"/>
        <end position="147"/>
    </location>
</feature>
<keyword evidence="1" id="KW-0175">Coiled coil</keyword>
<gene>
    <name evidence="2" type="ORF">ACAOBT_LOCUS31539</name>
</gene>
<protein>
    <submittedName>
        <fullName evidence="2">Uncharacterized protein</fullName>
    </submittedName>
</protein>
<accession>A0A9P0MDR6</accession>
<name>A0A9P0MDR6_ACAOB</name>
<evidence type="ECO:0000313" key="2">
    <source>
        <dbReference type="EMBL" id="CAH2010458.1"/>
    </source>
</evidence>
<evidence type="ECO:0000256" key="1">
    <source>
        <dbReference type="SAM" id="Coils"/>
    </source>
</evidence>
<sequence length="337" mass="38734">MPEKVKFVLSLSGWRKMAESEKSSENSSLKKNEKKNIILCLHCKKKVVNVVKCKKCNNSFHPACLEQAGELKNTNCMHESSKVRRESVNMLLCEDSTELDVLRTLVKELQSKNRIAEENSQLLREKVHFLEDRVDYLNKKVQQYENIKHPSDSVTSNEEPRKIHNAVANNEIVILENLSAEPVDDSGALPAANSPVIVNSEEDKWVEVRNRNKNKISVRNRPVDKSSRPEPLRGSNVNICSLRPASRVSSLFLSGLAPEVTSESVKNFLKENNFNEYTCEKMKTKKEKYCSSFRLTVPHDDIDKYLCPDLWPRGILINHFRNLQRQNMVKENLNSRK</sequence>
<dbReference type="AlphaFoldDB" id="A0A9P0MDR6"/>
<dbReference type="Proteomes" id="UP001152888">
    <property type="component" value="Unassembled WGS sequence"/>
</dbReference>
<comment type="caution">
    <text evidence="2">The sequence shown here is derived from an EMBL/GenBank/DDBJ whole genome shotgun (WGS) entry which is preliminary data.</text>
</comment>
<dbReference type="EMBL" id="CAKOFQ010007973">
    <property type="protein sequence ID" value="CAH2010458.1"/>
    <property type="molecule type" value="Genomic_DNA"/>
</dbReference>
<dbReference type="OrthoDB" id="6783893at2759"/>
<keyword evidence="3" id="KW-1185">Reference proteome</keyword>
<reference evidence="2" key="1">
    <citation type="submission" date="2022-03" db="EMBL/GenBank/DDBJ databases">
        <authorList>
            <person name="Sayadi A."/>
        </authorList>
    </citation>
    <scope>NUCLEOTIDE SEQUENCE</scope>
</reference>
<evidence type="ECO:0000313" key="3">
    <source>
        <dbReference type="Proteomes" id="UP001152888"/>
    </source>
</evidence>